<accession>A0A1H7XIV5</accession>
<evidence type="ECO:0000313" key="1">
    <source>
        <dbReference type="EMBL" id="SEM33832.1"/>
    </source>
</evidence>
<dbReference type="RefSeq" id="WP_139274602.1">
    <property type="nucleotide sequence ID" value="NZ_FOAG01000021.1"/>
</dbReference>
<evidence type="ECO:0008006" key="3">
    <source>
        <dbReference type="Google" id="ProtNLM"/>
    </source>
</evidence>
<dbReference type="EMBL" id="FOAG01000021">
    <property type="protein sequence ID" value="SEM33832.1"/>
    <property type="molecule type" value="Genomic_DNA"/>
</dbReference>
<proteinExistence type="predicted"/>
<evidence type="ECO:0000313" key="2">
    <source>
        <dbReference type="Proteomes" id="UP000199582"/>
    </source>
</evidence>
<organism evidence="1 2">
    <name type="scientific">Roseovarius azorensis</name>
    <dbReference type="NCBI Taxonomy" id="1287727"/>
    <lineage>
        <taxon>Bacteria</taxon>
        <taxon>Pseudomonadati</taxon>
        <taxon>Pseudomonadota</taxon>
        <taxon>Alphaproteobacteria</taxon>
        <taxon>Rhodobacterales</taxon>
        <taxon>Roseobacteraceae</taxon>
        <taxon>Roseovarius</taxon>
    </lineage>
</organism>
<keyword evidence="2" id="KW-1185">Reference proteome</keyword>
<sequence>MTETVVPFEDESVESLLSDMNLADMLEPRRGSLDHGHTEFLVKRFNGIKIEIFANEHPPPHFRVKTNAGTGNFSIDTCEPLHGADAVMRRHREVKKWHEANRKLLIETWNKTRPSQCTVGKFRG</sequence>
<dbReference type="AlphaFoldDB" id="A0A1H7XIV5"/>
<dbReference type="STRING" id="1287727.SAMN05443999_12113"/>
<gene>
    <name evidence="1" type="ORF">SAMN05443999_12113</name>
</gene>
<protein>
    <recommendedName>
        <fullName evidence="3">DUF4160 domain-containing protein</fullName>
    </recommendedName>
</protein>
<dbReference type="Proteomes" id="UP000199582">
    <property type="component" value="Unassembled WGS sequence"/>
</dbReference>
<dbReference type="Pfam" id="PF13711">
    <property type="entry name" value="DUF4160"/>
    <property type="match status" value="1"/>
</dbReference>
<name>A0A1H7XIV5_9RHOB</name>
<dbReference type="InterPro" id="IPR025427">
    <property type="entry name" value="DUF4160"/>
</dbReference>
<dbReference type="OrthoDB" id="122670at2"/>
<reference evidence="1 2" key="1">
    <citation type="submission" date="2016-10" db="EMBL/GenBank/DDBJ databases">
        <authorList>
            <person name="de Groot N.N."/>
        </authorList>
    </citation>
    <scope>NUCLEOTIDE SEQUENCE [LARGE SCALE GENOMIC DNA]</scope>
    <source>
        <strain evidence="1 2">DSM 100674</strain>
    </source>
</reference>